<dbReference type="InterPro" id="IPR051703">
    <property type="entry name" value="NF-kappa-B_Signaling_Reg"/>
</dbReference>
<dbReference type="Gene3D" id="3.90.320.10">
    <property type="match status" value="1"/>
</dbReference>
<dbReference type="PANTHER" id="PTHR46609">
    <property type="entry name" value="EXONUCLEASE, PHAGE-TYPE/RECB, C-TERMINAL DOMAIN-CONTAINING PROTEIN"/>
    <property type="match status" value="1"/>
</dbReference>
<evidence type="ECO:0000259" key="1">
    <source>
        <dbReference type="Pfam" id="PF09588"/>
    </source>
</evidence>
<dbReference type="GO" id="GO:0006281">
    <property type="term" value="P:DNA repair"/>
    <property type="evidence" value="ECO:0007669"/>
    <property type="project" value="UniProtKB-ARBA"/>
</dbReference>
<evidence type="ECO:0000313" key="2">
    <source>
        <dbReference type="EMBL" id="CAD7419475.1"/>
    </source>
</evidence>
<accession>A0A7R9DTD0</accession>
<gene>
    <name evidence="2" type="ORF">TPSB3V08_LOCUS12979</name>
</gene>
<reference evidence="2" key="1">
    <citation type="submission" date="2020-11" db="EMBL/GenBank/DDBJ databases">
        <authorList>
            <person name="Tran Van P."/>
        </authorList>
    </citation>
    <scope>NUCLEOTIDE SEQUENCE</scope>
</reference>
<organism evidence="2">
    <name type="scientific">Timema poppense</name>
    <name type="common">Walking stick</name>
    <dbReference type="NCBI Taxonomy" id="170557"/>
    <lineage>
        <taxon>Eukaryota</taxon>
        <taxon>Metazoa</taxon>
        <taxon>Ecdysozoa</taxon>
        <taxon>Arthropoda</taxon>
        <taxon>Hexapoda</taxon>
        <taxon>Insecta</taxon>
        <taxon>Pterygota</taxon>
        <taxon>Neoptera</taxon>
        <taxon>Polyneoptera</taxon>
        <taxon>Phasmatodea</taxon>
        <taxon>Timematodea</taxon>
        <taxon>Timematoidea</taxon>
        <taxon>Timematidae</taxon>
        <taxon>Timema</taxon>
    </lineage>
</organism>
<dbReference type="Pfam" id="PF09588">
    <property type="entry name" value="YqaJ"/>
    <property type="match status" value="1"/>
</dbReference>
<dbReference type="EMBL" id="OD021491">
    <property type="protein sequence ID" value="CAD7419475.1"/>
    <property type="molecule type" value="Genomic_DNA"/>
</dbReference>
<dbReference type="PANTHER" id="PTHR46609:SF8">
    <property type="entry name" value="YQAJ VIRAL RECOMBINASE DOMAIN-CONTAINING PROTEIN"/>
    <property type="match status" value="1"/>
</dbReference>
<name>A0A7R9DTD0_TIMPO</name>
<dbReference type="SUPFAM" id="SSF52980">
    <property type="entry name" value="Restriction endonuclease-like"/>
    <property type="match status" value="1"/>
</dbReference>
<protein>
    <recommendedName>
        <fullName evidence="1">YqaJ viral recombinase domain-containing protein</fullName>
    </recommendedName>
</protein>
<sequence>MEGRNPPVKRKKVSCGSDQDYGLLEEEYPLAMDDDEHLVKHMKSFLNYLSLTEVQRNQLDRDTVEQSRTKAMQYGIDSEPFAKAMLQLQMNIDVTNCGLFMDKDQPFLAANPDCLVGDDEIVEIKCPMNISDSESLSSLQRVESSYRDLRCLDCLGTNLVPVFKLRLANLSTTNCRMLGNADRVQEEELGF</sequence>
<dbReference type="InterPro" id="IPR011604">
    <property type="entry name" value="PDDEXK-like_dom_sf"/>
</dbReference>
<dbReference type="InterPro" id="IPR019080">
    <property type="entry name" value="YqaJ_viral_recombinase"/>
</dbReference>
<proteinExistence type="predicted"/>
<feature type="domain" description="YqaJ viral recombinase" evidence="1">
    <location>
        <begin position="58"/>
        <end position="132"/>
    </location>
</feature>
<dbReference type="AlphaFoldDB" id="A0A7R9DTD0"/>
<dbReference type="InterPro" id="IPR011335">
    <property type="entry name" value="Restrct_endonuc-II-like"/>
</dbReference>